<reference evidence="1 2" key="1">
    <citation type="submission" date="2024-01" db="EMBL/GenBank/DDBJ databases">
        <authorList>
            <person name="Alioto T."/>
            <person name="Alioto T."/>
            <person name="Gomez Garrido J."/>
        </authorList>
    </citation>
    <scope>NUCLEOTIDE SEQUENCE [LARGE SCALE GENOMIC DNA]</scope>
</reference>
<proteinExistence type="predicted"/>
<keyword evidence="2" id="KW-1185">Reference proteome</keyword>
<keyword evidence="1" id="KW-0418">Kinase</keyword>
<dbReference type="Proteomes" id="UP001314229">
    <property type="component" value="Unassembled WGS sequence"/>
</dbReference>
<comment type="caution">
    <text evidence="1">The sequence shown here is derived from an EMBL/GenBank/DDBJ whole genome shotgun (WGS) entry which is preliminary data.</text>
</comment>
<keyword evidence="1" id="KW-0808">Transferase</keyword>
<gene>
    <name evidence="1" type="ORF">FSCOSCO3_A014168</name>
</gene>
<dbReference type="AlphaFoldDB" id="A0AAV1N786"/>
<evidence type="ECO:0000313" key="1">
    <source>
        <dbReference type="EMBL" id="CAK6955062.1"/>
    </source>
</evidence>
<name>A0AAV1N786_SCOSC</name>
<protein>
    <submittedName>
        <fullName evidence="1">Serine/threonine-protein kinase mTOR</fullName>
    </submittedName>
</protein>
<sequence length="133" mass="14594">MLAYRRGDKVTRSSFQAINVTSKPCPDDIDELCRLCSPVCPKFTRFQVAAEDWKASRLLTSGLNIFLFSADNGVLLTSSNCDLDIEIEFLCDRGSFSILSDLRSSDDTSTVTVTFLLVTAIFGDNSGLLHLAS</sequence>
<dbReference type="GO" id="GO:0016301">
    <property type="term" value="F:kinase activity"/>
    <property type="evidence" value="ECO:0007669"/>
    <property type="project" value="UniProtKB-KW"/>
</dbReference>
<accession>A0AAV1N786</accession>
<evidence type="ECO:0000313" key="2">
    <source>
        <dbReference type="Proteomes" id="UP001314229"/>
    </source>
</evidence>
<dbReference type="EMBL" id="CAWUFR010000020">
    <property type="protein sequence ID" value="CAK6955062.1"/>
    <property type="molecule type" value="Genomic_DNA"/>
</dbReference>
<organism evidence="1 2">
    <name type="scientific">Scomber scombrus</name>
    <name type="common">Atlantic mackerel</name>
    <name type="synonym">Scomber vernalis</name>
    <dbReference type="NCBI Taxonomy" id="13677"/>
    <lineage>
        <taxon>Eukaryota</taxon>
        <taxon>Metazoa</taxon>
        <taxon>Chordata</taxon>
        <taxon>Craniata</taxon>
        <taxon>Vertebrata</taxon>
        <taxon>Euteleostomi</taxon>
        <taxon>Actinopterygii</taxon>
        <taxon>Neopterygii</taxon>
        <taxon>Teleostei</taxon>
        <taxon>Neoteleostei</taxon>
        <taxon>Acanthomorphata</taxon>
        <taxon>Pelagiaria</taxon>
        <taxon>Scombriformes</taxon>
        <taxon>Scombridae</taxon>
        <taxon>Scomber</taxon>
    </lineage>
</organism>